<sequence length="121" mass="12480">MAGPAELRDARGCDHMLIGGAMSRQAGEPRPSWGRTPSAIDGRGGRGLQLKADGSRAVEGTNKASAHVVLVDSFRGGVFQERKDRGLAQACEVGPSGPRSRVGGGPGGRHEPREGRPGPSS</sequence>
<protein>
    <submittedName>
        <fullName evidence="2">Uncharacterized protein</fullName>
    </submittedName>
</protein>
<accession>A0ABN9Y6D3</accession>
<feature type="compositionally biased region" description="Basic and acidic residues" evidence="1">
    <location>
        <begin position="108"/>
        <end position="121"/>
    </location>
</feature>
<evidence type="ECO:0000256" key="1">
    <source>
        <dbReference type="SAM" id="MobiDB-lite"/>
    </source>
</evidence>
<feature type="region of interest" description="Disordered" evidence="1">
    <location>
        <begin position="87"/>
        <end position="121"/>
    </location>
</feature>
<comment type="caution">
    <text evidence="2">The sequence shown here is derived from an EMBL/GenBank/DDBJ whole genome shotgun (WGS) entry which is preliminary data.</text>
</comment>
<keyword evidence="3" id="KW-1185">Reference proteome</keyword>
<reference evidence="2" key="1">
    <citation type="submission" date="2023-10" db="EMBL/GenBank/DDBJ databases">
        <authorList>
            <person name="Chen Y."/>
            <person name="Shah S."/>
            <person name="Dougan E. K."/>
            <person name="Thang M."/>
            <person name="Chan C."/>
        </authorList>
    </citation>
    <scope>NUCLEOTIDE SEQUENCE [LARGE SCALE GENOMIC DNA]</scope>
</reference>
<feature type="region of interest" description="Disordered" evidence="1">
    <location>
        <begin position="19"/>
        <end position="48"/>
    </location>
</feature>
<dbReference type="EMBL" id="CAUYUJ010021743">
    <property type="protein sequence ID" value="CAK0906777.1"/>
    <property type="molecule type" value="Genomic_DNA"/>
</dbReference>
<proteinExistence type="predicted"/>
<evidence type="ECO:0000313" key="2">
    <source>
        <dbReference type="EMBL" id="CAK0906777.1"/>
    </source>
</evidence>
<organism evidence="2 3">
    <name type="scientific">Prorocentrum cordatum</name>
    <dbReference type="NCBI Taxonomy" id="2364126"/>
    <lineage>
        <taxon>Eukaryota</taxon>
        <taxon>Sar</taxon>
        <taxon>Alveolata</taxon>
        <taxon>Dinophyceae</taxon>
        <taxon>Prorocentrales</taxon>
        <taxon>Prorocentraceae</taxon>
        <taxon>Prorocentrum</taxon>
    </lineage>
</organism>
<name>A0ABN9Y6D3_9DINO</name>
<gene>
    <name evidence="2" type="ORF">PCOR1329_LOCUS81987</name>
</gene>
<dbReference type="Proteomes" id="UP001189429">
    <property type="component" value="Unassembled WGS sequence"/>
</dbReference>
<evidence type="ECO:0000313" key="3">
    <source>
        <dbReference type="Proteomes" id="UP001189429"/>
    </source>
</evidence>